<keyword evidence="3 5" id="KW-0378">Hydrolase</keyword>
<proteinExistence type="inferred from homology"/>
<dbReference type="InterPro" id="IPR000209">
    <property type="entry name" value="Peptidase_S8/S53_dom"/>
</dbReference>
<comment type="similarity">
    <text evidence="1 5">Belongs to the peptidase S8 family.</text>
</comment>
<dbReference type="InterPro" id="IPR050131">
    <property type="entry name" value="Peptidase_S8_subtilisin-like"/>
</dbReference>
<evidence type="ECO:0000256" key="2">
    <source>
        <dbReference type="ARBA" id="ARBA00022670"/>
    </source>
</evidence>
<keyword evidence="4 5" id="KW-0720">Serine protease</keyword>
<reference evidence="7 8" key="1">
    <citation type="submission" date="2024-03" db="EMBL/GenBank/DDBJ databases">
        <title>Draft genome sequence of Pseudonocardia nematodicida JCM 31783.</title>
        <authorList>
            <person name="Butdee W."/>
            <person name="Duangmal K."/>
        </authorList>
    </citation>
    <scope>NUCLEOTIDE SEQUENCE [LARGE SCALE GENOMIC DNA]</scope>
    <source>
        <strain evidence="7 8">JCM 31783</strain>
    </source>
</reference>
<evidence type="ECO:0000256" key="1">
    <source>
        <dbReference type="ARBA" id="ARBA00011073"/>
    </source>
</evidence>
<dbReference type="Gene3D" id="3.40.50.200">
    <property type="entry name" value="Peptidase S8/S53 domain"/>
    <property type="match status" value="1"/>
</dbReference>
<feature type="active site" description="Charge relay system" evidence="5">
    <location>
        <position position="187"/>
    </location>
</feature>
<dbReference type="GO" id="GO:0016787">
    <property type="term" value="F:hydrolase activity"/>
    <property type="evidence" value="ECO:0007669"/>
    <property type="project" value="UniProtKB-KW"/>
</dbReference>
<evidence type="ECO:0000256" key="4">
    <source>
        <dbReference type="ARBA" id="ARBA00022825"/>
    </source>
</evidence>
<dbReference type="PANTHER" id="PTHR43806">
    <property type="entry name" value="PEPTIDASE S8"/>
    <property type="match status" value="1"/>
</dbReference>
<evidence type="ECO:0000256" key="5">
    <source>
        <dbReference type="PROSITE-ProRule" id="PRU01240"/>
    </source>
</evidence>
<gene>
    <name evidence="7" type="ORF">WIS52_04170</name>
</gene>
<evidence type="ECO:0000313" key="7">
    <source>
        <dbReference type="EMBL" id="MEQ3549661.1"/>
    </source>
</evidence>
<dbReference type="PRINTS" id="PR00723">
    <property type="entry name" value="SUBTILISIN"/>
</dbReference>
<evidence type="ECO:0000259" key="6">
    <source>
        <dbReference type="Pfam" id="PF00082"/>
    </source>
</evidence>
<dbReference type="InterPro" id="IPR036852">
    <property type="entry name" value="Peptidase_S8/S53_dom_sf"/>
</dbReference>
<name>A0ABV1K5C2_9PSEU</name>
<sequence>MTRPESTDDVRSPGAEVVVSIRHPRSARTAQDILVDPQRIEVPAADVEAGWFHGRLPTNDTRNVRMLQDSGVIESIEPAFVTLQLAAGVGCAAPTYTPNAGDDAWSPPGGPSTRLATALVRHGVLDAWNLFSGAGRSAGEGVRVALLDTGVDPQSTLVSTFQGGAAPPRTVAVLDATGTGSTPICNHGTRIAGVTAGGLSAATDPMPYAGIAWGCDLVTVRITDGVVLSPFHITRVVDGLTLALQHDPHVIMMPFGFATDSPLVRAVIESISRNTDTVLVAAAGTLVPFVVFPARMPEVVCATLVQGGTTAADPPRRYPDPADPVESVVAYGPEVDVVALNVPGDTPTHSMTGEPLPTTLGGSSLATAIIGGIVCLVRSRYPDLDRAGVLSRLFGAGATSGLPDVGAGVPDAYVACGGSRRLDLRVSRTGLSFGAEAVPDGDPALLDPVWSDGSTGWTCPVPMSGLVLGITCTARNRLDGTSITARVGGLTPLRTAWRGLRTGRGRRPVSLRPRRPG</sequence>
<dbReference type="Proteomes" id="UP001494902">
    <property type="component" value="Unassembled WGS sequence"/>
</dbReference>
<keyword evidence="2 5" id="KW-0645">Protease</keyword>
<accession>A0ABV1K5C2</accession>
<keyword evidence="8" id="KW-1185">Reference proteome</keyword>
<dbReference type="InterPro" id="IPR015500">
    <property type="entry name" value="Peptidase_S8_subtilisin-rel"/>
</dbReference>
<feature type="active site" description="Charge relay system" evidence="5">
    <location>
        <position position="148"/>
    </location>
</feature>
<protein>
    <submittedName>
        <fullName evidence="7">S8/S53 family peptidase</fullName>
        <ecNumber evidence="7">3.4.-.-</ecNumber>
    </submittedName>
</protein>
<feature type="active site" description="Charge relay system" evidence="5">
    <location>
        <position position="364"/>
    </location>
</feature>
<organism evidence="7 8">
    <name type="scientific">Pseudonocardia nematodicida</name>
    <dbReference type="NCBI Taxonomy" id="1206997"/>
    <lineage>
        <taxon>Bacteria</taxon>
        <taxon>Bacillati</taxon>
        <taxon>Actinomycetota</taxon>
        <taxon>Actinomycetes</taxon>
        <taxon>Pseudonocardiales</taxon>
        <taxon>Pseudonocardiaceae</taxon>
        <taxon>Pseudonocardia</taxon>
    </lineage>
</organism>
<feature type="domain" description="Peptidase S8/S53" evidence="6">
    <location>
        <begin position="139"/>
        <end position="386"/>
    </location>
</feature>
<comment type="caution">
    <text evidence="7">The sequence shown here is derived from an EMBL/GenBank/DDBJ whole genome shotgun (WGS) entry which is preliminary data.</text>
</comment>
<evidence type="ECO:0000256" key="3">
    <source>
        <dbReference type="ARBA" id="ARBA00022801"/>
    </source>
</evidence>
<dbReference type="PROSITE" id="PS51892">
    <property type="entry name" value="SUBTILASE"/>
    <property type="match status" value="1"/>
</dbReference>
<dbReference type="RefSeq" id="WP_349296729.1">
    <property type="nucleotide sequence ID" value="NZ_JBEDNQ010000001.1"/>
</dbReference>
<dbReference type="SUPFAM" id="SSF52743">
    <property type="entry name" value="Subtilisin-like"/>
    <property type="match status" value="1"/>
</dbReference>
<dbReference type="PANTHER" id="PTHR43806:SF11">
    <property type="entry name" value="CEREVISIN-RELATED"/>
    <property type="match status" value="1"/>
</dbReference>
<dbReference type="Pfam" id="PF00082">
    <property type="entry name" value="Peptidase_S8"/>
    <property type="match status" value="1"/>
</dbReference>
<dbReference type="EMBL" id="JBEDNQ010000001">
    <property type="protein sequence ID" value="MEQ3549661.1"/>
    <property type="molecule type" value="Genomic_DNA"/>
</dbReference>
<dbReference type="EC" id="3.4.-.-" evidence="7"/>
<evidence type="ECO:0000313" key="8">
    <source>
        <dbReference type="Proteomes" id="UP001494902"/>
    </source>
</evidence>
<dbReference type="CDD" id="cd00306">
    <property type="entry name" value="Peptidases_S8_S53"/>
    <property type="match status" value="1"/>
</dbReference>